<name>A0ACD3Z3U8_FUSSC</name>
<dbReference type="Proteomes" id="UP000830768">
    <property type="component" value="Chromosome 5"/>
</dbReference>
<proteinExistence type="predicted"/>
<reference evidence="1" key="1">
    <citation type="submission" date="2021-11" db="EMBL/GenBank/DDBJ databases">
        <title>Fusarium solani-melongenae Genome sequencing and assembly.</title>
        <authorList>
            <person name="Xie S."/>
            <person name="Huang L."/>
            <person name="Zhang X."/>
        </authorList>
    </citation>
    <scope>NUCLEOTIDE SEQUENCE</scope>
    <source>
        <strain evidence="1">CRI 24-3</strain>
    </source>
</reference>
<sequence>MTDAAATTLAGIPTTAAPSGTQRNSLSPSGKPGVRSKYAPKACQECRRRRAKCDGVHPAACSRCVGRHLTCVYTTEDDGHEPGDSPQEYSPSPSDLYVQILGDQHGVDEELETHLIEQYFIWEQPWLQAVDEALFRESRENNGRYFSPLLLNCILASGSRFTDRVEVRSDPNDPNTAGRLFLETAEVLLHFELKRPSITTIQSLAVLGTVYHAFGQDAAGWLHTGIAHRLILDMGLHLDPSSLVTSGCMKTEEAELRRQIYWSLYCVDKLAAGYTGRVCSMLVRDYDSGFYRNTNRYPKDFQGAVGMPTIPTHAQQCDHRHTLYSVSPTLQVSLHIALIKLCQILEKIFLNLAQNQYRARSNQADTAKIKSCIQTLQELSTAWVPPGQYRCSILKMIQDHPAFQQGEAATSDALTDHYDFDLNPTSEDIDTENSTQPANGVWPGPLADEMSWPSWMSIIGADPSMSEFLATEESLPSQPENN</sequence>
<organism evidence="1 2">
    <name type="scientific">Fusarium solani subsp. cucurbitae</name>
    <name type="common">Neocosmosporum cucurbitae</name>
    <dbReference type="NCBI Taxonomy" id="2747967"/>
    <lineage>
        <taxon>Eukaryota</taxon>
        <taxon>Fungi</taxon>
        <taxon>Dikarya</taxon>
        <taxon>Ascomycota</taxon>
        <taxon>Pezizomycotina</taxon>
        <taxon>Sordariomycetes</taxon>
        <taxon>Hypocreomycetidae</taxon>
        <taxon>Hypocreales</taxon>
        <taxon>Nectriaceae</taxon>
        <taxon>Fusarium</taxon>
        <taxon>Fusarium solani species complex</taxon>
    </lineage>
</organism>
<keyword evidence="2" id="KW-1185">Reference proteome</keyword>
<evidence type="ECO:0000313" key="2">
    <source>
        <dbReference type="Proteomes" id="UP000830768"/>
    </source>
</evidence>
<gene>
    <name evidence="1" type="ORF">LCI18_006702</name>
</gene>
<accession>A0ACD3Z3U8</accession>
<evidence type="ECO:0000313" key="1">
    <source>
        <dbReference type="EMBL" id="UPK95767.1"/>
    </source>
</evidence>
<protein>
    <submittedName>
        <fullName evidence="1">Uncharacterized protein</fullName>
    </submittedName>
</protein>
<dbReference type="EMBL" id="CP090034">
    <property type="protein sequence ID" value="UPK95767.1"/>
    <property type="molecule type" value="Genomic_DNA"/>
</dbReference>